<organism evidence="6 7">
    <name type="scientific">Mycena metata</name>
    <dbReference type="NCBI Taxonomy" id="1033252"/>
    <lineage>
        <taxon>Eukaryota</taxon>
        <taxon>Fungi</taxon>
        <taxon>Dikarya</taxon>
        <taxon>Basidiomycota</taxon>
        <taxon>Agaricomycotina</taxon>
        <taxon>Agaricomycetes</taxon>
        <taxon>Agaricomycetidae</taxon>
        <taxon>Agaricales</taxon>
        <taxon>Marasmiineae</taxon>
        <taxon>Mycenaceae</taxon>
        <taxon>Mycena</taxon>
    </lineage>
</organism>
<dbReference type="InterPro" id="IPR002018">
    <property type="entry name" value="CarbesteraseB"/>
</dbReference>
<accession>A0AAD7J297</accession>
<dbReference type="PROSITE" id="PS00941">
    <property type="entry name" value="CARBOXYLESTERASE_B_2"/>
    <property type="match status" value="1"/>
</dbReference>
<dbReference type="EMBL" id="JARKIB010000057">
    <property type="protein sequence ID" value="KAJ7752940.1"/>
    <property type="molecule type" value="Genomic_DNA"/>
</dbReference>
<dbReference type="InterPro" id="IPR019819">
    <property type="entry name" value="Carboxylesterase_B_CS"/>
</dbReference>
<dbReference type="GO" id="GO:0052689">
    <property type="term" value="F:carboxylic ester hydrolase activity"/>
    <property type="evidence" value="ECO:0007669"/>
    <property type="project" value="TreeGrafter"/>
</dbReference>
<evidence type="ECO:0000256" key="4">
    <source>
        <dbReference type="SAM" id="Phobius"/>
    </source>
</evidence>
<gene>
    <name evidence="6" type="ORF">B0H16DRAFT_1723407</name>
</gene>
<keyword evidence="7" id="KW-1185">Reference proteome</keyword>
<dbReference type="Pfam" id="PF00135">
    <property type="entry name" value="COesterase"/>
    <property type="match status" value="1"/>
</dbReference>
<keyword evidence="4" id="KW-0472">Membrane</keyword>
<protein>
    <recommendedName>
        <fullName evidence="3">Carboxylic ester hydrolase</fullName>
        <ecNumber evidence="3">3.1.1.-</ecNumber>
    </recommendedName>
</protein>
<dbReference type="AlphaFoldDB" id="A0AAD7J297"/>
<dbReference type="PANTHER" id="PTHR43918:SF4">
    <property type="entry name" value="CARBOXYLIC ESTER HYDROLASE"/>
    <property type="match status" value="1"/>
</dbReference>
<keyword evidence="4" id="KW-1133">Transmembrane helix</keyword>
<evidence type="ECO:0000313" key="6">
    <source>
        <dbReference type="EMBL" id="KAJ7752940.1"/>
    </source>
</evidence>
<feature type="domain" description="Carboxylesterase type B" evidence="5">
    <location>
        <begin position="2"/>
        <end position="295"/>
    </location>
</feature>
<evidence type="ECO:0000256" key="1">
    <source>
        <dbReference type="ARBA" id="ARBA00005964"/>
    </source>
</evidence>
<evidence type="ECO:0000256" key="3">
    <source>
        <dbReference type="RuleBase" id="RU361235"/>
    </source>
</evidence>
<evidence type="ECO:0000259" key="5">
    <source>
        <dbReference type="Pfam" id="PF00135"/>
    </source>
</evidence>
<reference evidence="6" key="1">
    <citation type="submission" date="2023-03" db="EMBL/GenBank/DDBJ databases">
        <title>Massive genome expansion in bonnet fungi (Mycena s.s.) driven by repeated elements and novel gene families across ecological guilds.</title>
        <authorList>
            <consortium name="Lawrence Berkeley National Laboratory"/>
            <person name="Harder C.B."/>
            <person name="Miyauchi S."/>
            <person name="Viragh M."/>
            <person name="Kuo A."/>
            <person name="Thoen E."/>
            <person name="Andreopoulos B."/>
            <person name="Lu D."/>
            <person name="Skrede I."/>
            <person name="Drula E."/>
            <person name="Henrissat B."/>
            <person name="Morin E."/>
            <person name="Kohler A."/>
            <person name="Barry K."/>
            <person name="LaButti K."/>
            <person name="Morin E."/>
            <person name="Salamov A."/>
            <person name="Lipzen A."/>
            <person name="Mereny Z."/>
            <person name="Hegedus B."/>
            <person name="Baldrian P."/>
            <person name="Stursova M."/>
            <person name="Weitz H."/>
            <person name="Taylor A."/>
            <person name="Grigoriev I.V."/>
            <person name="Nagy L.G."/>
            <person name="Martin F."/>
            <person name="Kauserud H."/>
        </authorList>
    </citation>
    <scope>NUCLEOTIDE SEQUENCE</scope>
    <source>
        <strain evidence="6">CBHHK182m</strain>
    </source>
</reference>
<dbReference type="InterPro" id="IPR029058">
    <property type="entry name" value="AB_hydrolase_fold"/>
</dbReference>
<evidence type="ECO:0000313" key="7">
    <source>
        <dbReference type="Proteomes" id="UP001215598"/>
    </source>
</evidence>
<keyword evidence="2 3" id="KW-0378">Hydrolase</keyword>
<feature type="transmembrane region" description="Helical" evidence="4">
    <location>
        <begin position="84"/>
        <end position="103"/>
    </location>
</feature>
<dbReference type="PROSITE" id="PS00122">
    <property type="entry name" value="CARBOXYLESTERASE_B_1"/>
    <property type="match status" value="1"/>
</dbReference>
<keyword evidence="4" id="KW-0812">Transmembrane</keyword>
<name>A0AAD7J297_9AGAR</name>
<dbReference type="SUPFAM" id="SSF53474">
    <property type="entry name" value="alpha/beta-Hydrolases"/>
    <property type="match status" value="1"/>
</dbReference>
<sequence length="457" mass="49836">MSFKGVRFGQAPTDQLRWEPPVPFISGSAHNATILAPPCVQQFSYAASAFTQFLFNNPPVAESEDCLFLNVWAPSTNIREKKPVFFWLFGGGLMFGTVSLAAYDGVSLAANQDMVVVTVNYRTNIFGFPSSRDLPIAQNNLGLLDQELALKWVQLNIGQFGGDPSKVTIIGQSAGAGSVGYALLKDRVNPPFRAGVLLSGVPTAFPAFPPFGSFDDFAGAFQQPLFEISRTVHSVAPSTLLSTSEWKSSSFPVRFAYEMKRYDIPNPLVRVRAGNIAKVPLIVGNTENDGSVFTMGSTNITAFLDAILPGNTISPAFLRSLYPDQNDSVVIADADRDFVFRCPDELLSAVFADLQLFPGPGAWHSSEILSLFGTFNRTTAAEATWSHTFQTSVANFIKDPKKSPATNWPEYVPGTKTFAKLAYNGNVEPNNFVVPVESSLLDGPCDALWDQFMRTNF</sequence>
<comment type="caution">
    <text evidence="6">The sequence shown here is derived from an EMBL/GenBank/DDBJ whole genome shotgun (WGS) entry which is preliminary data.</text>
</comment>
<dbReference type="Proteomes" id="UP001215598">
    <property type="component" value="Unassembled WGS sequence"/>
</dbReference>
<dbReference type="InterPro" id="IPR019826">
    <property type="entry name" value="Carboxylesterase_B_AS"/>
</dbReference>
<dbReference type="Gene3D" id="3.40.50.1820">
    <property type="entry name" value="alpha/beta hydrolase"/>
    <property type="match status" value="1"/>
</dbReference>
<proteinExistence type="inferred from homology"/>
<evidence type="ECO:0000256" key="2">
    <source>
        <dbReference type="ARBA" id="ARBA00022801"/>
    </source>
</evidence>
<dbReference type="InterPro" id="IPR050654">
    <property type="entry name" value="AChE-related_enzymes"/>
</dbReference>
<comment type="similarity">
    <text evidence="1 3">Belongs to the type-B carboxylesterase/lipase family.</text>
</comment>
<dbReference type="EC" id="3.1.1.-" evidence="3"/>
<dbReference type="PANTHER" id="PTHR43918">
    <property type="entry name" value="ACETYLCHOLINESTERASE"/>
    <property type="match status" value="1"/>
</dbReference>